<accession>A0A034W8Y8</accession>
<reference evidence="4" key="1">
    <citation type="journal article" date="2014" name="BMC Genomics">
        <title>Characterizing the developmental transcriptome of the oriental fruit fly, Bactrocera dorsalis (Diptera: Tephritidae) through comparative genomic analysis with Drosophila melanogaster utilizing modENCODE datasets.</title>
        <authorList>
            <person name="Geib S.M."/>
            <person name="Calla B."/>
            <person name="Hall B."/>
            <person name="Hou S."/>
            <person name="Manoukis N.C."/>
        </authorList>
    </citation>
    <scope>NUCLEOTIDE SEQUENCE</scope>
    <source>
        <strain evidence="4">Punador</strain>
    </source>
</reference>
<dbReference type="GO" id="GO:0005576">
    <property type="term" value="C:extracellular region"/>
    <property type="evidence" value="ECO:0007669"/>
    <property type="project" value="InterPro"/>
</dbReference>
<dbReference type="InterPro" id="IPR036508">
    <property type="entry name" value="Chitin-bd_dom_sf"/>
</dbReference>
<dbReference type="KEGG" id="bdr:105232713"/>
<dbReference type="GeneID" id="105232713"/>
<dbReference type="EMBL" id="GAKP01008344">
    <property type="protein sequence ID" value="JAC50608.1"/>
    <property type="molecule type" value="Transcribed_RNA"/>
</dbReference>
<keyword evidence="2" id="KW-0732">Signal</keyword>
<evidence type="ECO:0000259" key="3">
    <source>
        <dbReference type="PROSITE" id="PS50940"/>
    </source>
</evidence>
<name>A0A034W8Y8_BACDO</name>
<evidence type="ECO:0000313" key="4">
    <source>
        <dbReference type="EMBL" id="JAC50610.1"/>
    </source>
</evidence>
<feature type="compositionally biased region" description="Low complexity" evidence="1">
    <location>
        <begin position="156"/>
        <end position="180"/>
    </location>
</feature>
<dbReference type="GO" id="GO:0008061">
    <property type="term" value="F:chitin binding"/>
    <property type="evidence" value="ECO:0007669"/>
    <property type="project" value="InterPro"/>
</dbReference>
<feature type="region of interest" description="Disordered" evidence="1">
    <location>
        <begin position="473"/>
        <end position="524"/>
    </location>
</feature>
<feature type="region of interest" description="Disordered" evidence="1">
    <location>
        <begin position="1078"/>
        <end position="1101"/>
    </location>
</feature>
<dbReference type="InterPro" id="IPR002557">
    <property type="entry name" value="Chitin-bd_dom"/>
</dbReference>
<dbReference type="SUPFAM" id="SSF57625">
    <property type="entry name" value="Invertebrate chitin-binding proteins"/>
    <property type="match status" value="1"/>
</dbReference>
<sequence>MWKHTLLLVCLSGCCLAGPLHGVKRNVPIMLHEDDAELERPAPEPLAPEYPEMPSTLTLPSNATSIRADITDSFSCDDKVYGYYADVENDCQIFHVCLPVTYADGKENTFRWSFICPEETVFSQESFTCMRREDIAFSCEDSVNYYELNRNFGNTEEQNVNSNNAQANEEQAETQAAEPAEPAEQEVEQAVAPQAAAPAPQPAKPVKPVKMQKPNRRKPQPKPQQNQAIYPTNKLPSIMPLRKMPNVGPNVPVSVPAEVVSVQAAEKDEVKVVPPRYKKRPAVSYNSEKEVVEVPAQPFKVELVHTVSNPESYKRRRPTFAHKNNVVTKVSEDVPVAVETAPEAVKAAEPIVPAVKFESNLGASPIQAQEETVAVEEPVAQVAVELPVAEAETPIVSDAEPQASETGEVAVEPEQTLKTIAVQPLVPDSEATQAEEAFVAPIELAQPVVEAEPEYVAPIAEETIKIEEPIAEEVSKSEEAPAEEKIKVEEPFGAELEVPAEVEPENEALNKEPVAEAIEDKPTVTRDALQNAATEEKIEEVPAEQQINVKTLTQAEEQAPLIENTDDQLAGASEPVALETEPEVIAPVENAEESLPALPSLEELEEQKPANAVEVMPASPEMEQQDPIVQQAFEGSDAHLQTVGGFKPVDPEMAAEAEALISDFINTLKSAHPNEKPILPESVEEEVPAASAESEDTKIDIITPQQTEEKIVEAEAQPEEVPAAAEDKTNSLKTVASEEPLVETENVPVVAGNEPVEEEEVKVSPLLKFPISNSFPANMYQIPVTVIQTPYEEVQNAETEVQEPQEQINAEEVKAEALEAPVEETAPAVAETQEQLKFLPEKTEAEIIPVEETEQEAQPTIVEFVETKPETVQATVADAVEGAPEAVLPALPEIMETVPETESEVAQPAAPVAFRPISIDDIVELVKERLDQAPADEKGAPMELIVDSGNADKPVELKFSLEKGSAPQEVSAEQTPAEDIIFPIYHRVSEPEVSAVQVPEDITAEEPSAFVTELKKLPVEAEAVQDVVEPIVQTVDQAVQTNADELEANVAVKSATNTETEQAAEVVAVPVANAQETESEAAVVSADEPVQTETVEAESAKANRALRSRSLTKAKLDPRKRRFLFRSDAS</sequence>
<dbReference type="AlphaFoldDB" id="A0A034W8Y8"/>
<evidence type="ECO:0000256" key="1">
    <source>
        <dbReference type="SAM" id="MobiDB-lite"/>
    </source>
</evidence>
<feature type="domain" description="Chitin-binding type-2" evidence="3">
    <location>
        <begin position="73"/>
        <end position="141"/>
    </location>
</feature>
<protein>
    <recommendedName>
        <fullName evidence="3">Chitin-binding type-2 domain-containing protein</fullName>
    </recommendedName>
</protein>
<organism evidence="4">
    <name type="scientific">Bactrocera dorsalis</name>
    <name type="common">Oriental fruit fly</name>
    <name type="synonym">Dacus dorsalis</name>
    <dbReference type="NCBI Taxonomy" id="27457"/>
    <lineage>
        <taxon>Eukaryota</taxon>
        <taxon>Metazoa</taxon>
        <taxon>Ecdysozoa</taxon>
        <taxon>Arthropoda</taxon>
        <taxon>Hexapoda</taxon>
        <taxon>Insecta</taxon>
        <taxon>Pterygota</taxon>
        <taxon>Neoptera</taxon>
        <taxon>Endopterygota</taxon>
        <taxon>Diptera</taxon>
        <taxon>Brachycera</taxon>
        <taxon>Muscomorpha</taxon>
        <taxon>Tephritoidea</taxon>
        <taxon>Tephritidae</taxon>
        <taxon>Bactrocera</taxon>
        <taxon>Bactrocera</taxon>
    </lineage>
</organism>
<dbReference type="OrthoDB" id="6407151at2759"/>
<evidence type="ECO:0000256" key="2">
    <source>
        <dbReference type="SAM" id="SignalP"/>
    </source>
</evidence>
<feature type="chain" id="PRO_5007369178" description="Chitin-binding type-2 domain-containing protein" evidence="2">
    <location>
        <begin position="18"/>
        <end position="1130"/>
    </location>
</feature>
<dbReference type="PROSITE" id="PS50940">
    <property type="entry name" value="CHIT_BIND_II"/>
    <property type="match status" value="1"/>
</dbReference>
<dbReference type="EMBL" id="GAKP01008342">
    <property type="protein sequence ID" value="JAC50610.1"/>
    <property type="molecule type" value="Transcribed_RNA"/>
</dbReference>
<feature type="compositionally biased region" description="Basic and acidic residues" evidence="1">
    <location>
        <begin position="473"/>
        <end position="490"/>
    </location>
</feature>
<feature type="signal peptide" evidence="2">
    <location>
        <begin position="1"/>
        <end position="17"/>
    </location>
</feature>
<feature type="compositionally biased region" description="Basic and acidic residues" evidence="1">
    <location>
        <begin position="508"/>
        <end position="524"/>
    </location>
</feature>
<feature type="compositionally biased region" description="Low complexity" evidence="1">
    <location>
        <begin position="188"/>
        <end position="198"/>
    </location>
</feature>
<proteinExistence type="predicted"/>
<dbReference type="RefSeq" id="XP_011212804.2">
    <property type="nucleotide sequence ID" value="XM_011214502.4"/>
</dbReference>
<dbReference type="Pfam" id="PF01607">
    <property type="entry name" value="CBM_14"/>
    <property type="match status" value="1"/>
</dbReference>
<feature type="region of interest" description="Disordered" evidence="1">
    <location>
        <begin position="714"/>
        <end position="745"/>
    </location>
</feature>
<feature type="region of interest" description="Disordered" evidence="1">
    <location>
        <begin position="155"/>
        <end position="232"/>
    </location>
</feature>